<reference evidence="1" key="1">
    <citation type="journal article" date="2023" name="G3 (Bethesda)">
        <title>A reference genome for the long-term kleptoplast-retaining sea slug Elysia crispata morphotype clarki.</title>
        <authorList>
            <person name="Eastman K.E."/>
            <person name="Pendleton A.L."/>
            <person name="Shaikh M.A."/>
            <person name="Suttiyut T."/>
            <person name="Ogas R."/>
            <person name="Tomko P."/>
            <person name="Gavelis G."/>
            <person name="Widhalm J.R."/>
            <person name="Wisecaver J.H."/>
        </authorList>
    </citation>
    <scope>NUCLEOTIDE SEQUENCE</scope>
    <source>
        <strain evidence="1">ECLA1</strain>
    </source>
</reference>
<evidence type="ECO:0000313" key="2">
    <source>
        <dbReference type="Proteomes" id="UP001283361"/>
    </source>
</evidence>
<gene>
    <name evidence="1" type="ORF">RRG08_047504</name>
</gene>
<keyword evidence="2" id="KW-1185">Reference proteome</keyword>
<proteinExistence type="predicted"/>
<name>A0AAE1CNP8_9GAST</name>
<organism evidence="1 2">
    <name type="scientific">Elysia crispata</name>
    <name type="common">lettuce slug</name>
    <dbReference type="NCBI Taxonomy" id="231223"/>
    <lineage>
        <taxon>Eukaryota</taxon>
        <taxon>Metazoa</taxon>
        <taxon>Spiralia</taxon>
        <taxon>Lophotrochozoa</taxon>
        <taxon>Mollusca</taxon>
        <taxon>Gastropoda</taxon>
        <taxon>Heterobranchia</taxon>
        <taxon>Euthyneura</taxon>
        <taxon>Panpulmonata</taxon>
        <taxon>Sacoglossa</taxon>
        <taxon>Placobranchoidea</taxon>
        <taxon>Plakobranchidae</taxon>
        <taxon>Elysia</taxon>
    </lineage>
</organism>
<dbReference type="EMBL" id="JAWDGP010007402">
    <property type="protein sequence ID" value="KAK3720938.1"/>
    <property type="molecule type" value="Genomic_DNA"/>
</dbReference>
<comment type="caution">
    <text evidence="1">The sequence shown here is derived from an EMBL/GenBank/DDBJ whole genome shotgun (WGS) entry which is preliminary data.</text>
</comment>
<protein>
    <submittedName>
        <fullName evidence="1">Uncharacterized protein</fullName>
    </submittedName>
</protein>
<dbReference type="AlphaFoldDB" id="A0AAE1CNP8"/>
<dbReference type="Proteomes" id="UP001283361">
    <property type="component" value="Unassembled WGS sequence"/>
</dbReference>
<evidence type="ECO:0000313" key="1">
    <source>
        <dbReference type="EMBL" id="KAK3720938.1"/>
    </source>
</evidence>
<sequence length="123" mass="13522">MSVRCRKSAGQRESGAWSISNLTIIETLTDIDCRGIFYRIPGNFETKYTNTGVVQARTTSVLFMKVARFRNILSLAESSTTGLSQLPSESVDIKRNTTSTQDIVPGQERSKGGYAVIGQDLNL</sequence>
<accession>A0AAE1CNP8</accession>